<protein>
    <submittedName>
        <fullName evidence="2">RimJ/RimL family protein N-acetyltransferase</fullName>
    </submittedName>
</protein>
<dbReference type="InterPro" id="IPR051531">
    <property type="entry name" value="N-acetyltransferase"/>
</dbReference>
<name>A0A3D9SFZ3_9ACTN</name>
<dbReference type="GO" id="GO:0016747">
    <property type="term" value="F:acyltransferase activity, transferring groups other than amino-acyl groups"/>
    <property type="evidence" value="ECO:0007669"/>
    <property type="project" value="InterPro"/>
</dbReference>
<sequence>MGDLTTRRLVLEAWRERHASDLRRMSADERVMYHLGPGAWSAEYAARRHVRALRHWAEHGFGWRAIRSRADRAFLGLVSLGRPSTPLEGVAEPALEIGWCVEPAAWGRGIATEAAAAMVAEAFERVGAETVIARYRPDNIGSARVAAKIGLRTFTDLTEGDDGPVRVAVVTRADPRHLPDPPGPVSPPSDG</sequence>
<comment type="caution">
    <text evidence="2">The sequence shown here is derived from an EMBL/GenBank/DDBJ whole genome shotgun (WGS) entry which is preliminary data.</text>
</comment>
<dbReference type="InterPro" id="IPR016181">
    <property type="entry name" value="Acyl_CoA_acyltransferase"/>
</dbReference>
<evidence type="ECO:0000259" key="1">
    <source>
        <dbReference type="Pfam" id="PF13302"/>
    </source>
</evidence>
<dbReference type="OrthoDB" id="3533156at2"/>
<gene>
    <name evidence="2" type="ORF">DFJ69_0191</name>
</gene>
<dbReference type="SUPFAM" id="SSF55729">
    <property type="entry name" value="Acyl-CoA N-acyltransferases (Nat)"/>
    <property type="match status" value="1"/>
</dbReference>
<dbReference type="AlphaFoldDB" id="A0A3D9SFZ3"/>
<accession>A0A3D9SFZ3</accession>
<evidence type="ECO:0000313" key="3">
    <source>
        <dbReference type="Proteomes" id="UP000256661"/>
    </source>
</evidence>
<dbReference type="Gene3D" id="3.40.630.30">
    <property type="match status" value="1"/>
</dbReference>
<dbReference type="EMBL" id="QTTT01000001">
    <property type="protein sequence ID" value="REE94822.1"/>
    <property type="molecule type" value="Genomic_DNA"/>
</dbReference>
<dbReference type="InterPro" id="IPR000182">
    <property type="entry name" value="GNAT_dom"/>
</dbReference>
<dbReference type="Pfam" id="PF13302">
    <property type="entry name" value="Acetyltransf_3"/>
    <property type="match status" value="1"/>
</dbReference>
<dbReference type="PANTHER" id="PTHR43792:SF1">
    <property type="entry name" value="N-ACETYLTRANSFERASE DOMAIN-CONTAINING PROTEIN"/>
    <property type="match status" value="1"/>
</dbReference>
<reference evidence="2 3" key="1">
    <citation type="submission" date="2018-08" db="EMBL/GenBank/DDBJ databases">
        <title>Sequencing the genomes of 1000 actinobacteria strains.</title>
        <authorList>
            <person name="Klenk H.-P."/>
        </authorList>
    </citation>
    <scope>NUCLEOTIDE SEQUENCE [LARGE SCALE GENOMIC DNA]</scope>
    <source>
        <strain evidence="2 3">DSM 43927</strain>
    </source>
</reference>
<keyword evidence="3" id="KW-1185">Reference proteome</keyword>
<evidence type="ECO:0000313" key="2">
    <source>
        <dbReference type="EMBL" id="REE94822.1"/>
    </source>
</evidence>
<dbReference type="PANTHER" id="PTHR43792">
    <property type="entry name" value="GNAT FAMILY, PUTATIVE (AFU_ORTHOLOGUE AFUA_3G00765)-RELATED-RELATED"/>
    <property type="match status" value="1"/>
</dbReference>
<keyword evidence="2" id="KW-0808">Transferase</keyword>
<feature type="domain" description="N-acetyltransferase" evidence="1">
    <location>
        <begin position="8"/>
        <end position="152"/>
    </location>
</feature>
<organism evidence="2 3">
    <name type="scientific">Thermomonospora umbrina</name>
    <dbReference type="NCBI Taxonomy" id="111806"/>
    <lineage>
        <taxon>Bacteria</taxon>
        <taxon>Bacillati</taxon>
        <taxon>Actinomycetota</taxon>
        <taxon>Actinomycetes</taxon>
        <taxon>Streptosporangiales</taxon>
        <taxon>Thermomonosporaceae</taxon>
        <taxon>Thermomonospora</taxon>
    </lineage>
</organism>
<dbReference type="Proteomes" id="UP000256661">
    <property type="component" value="Unassembled WGS sequence"/>
</dbReference>
<proteinExistence type="predicted"/>
<dbReference type="RefSeq" id="WP_116020716.1">
    <property type="nucleotide sequence ID" value="NZ_QTTT01000001.1"/>
</dbReference>